<gene>
    <name evidence="7" type="primary">pcm</name>
    <name evidence="8" type="ORF">CP97_14918</name>
</gene>
<dbReference type="SUPFAM" id="SSF53335">
    <property type="entry name" value="S-adenosyl-L-methionine-dependent methyltransferases"/>
    <property type="match status" value="1"/>
</dbReference>
<evidence type="ECO:0000313" key="9">
    <source>
        <dbReference type="Proteomes" id="UP000059113"/>
    </source>
</evidence>
<dbReference type="AlphaFoldDB" id="A0A168M4V1"/>
<dbReference type="Proteomes" id="UP000059113">
    <property type="component" value="Plasmid"/>
</dbReference>
<dbReference type="NCBIfam" id="TIGR00080">
    <property type="entry name" value="pimt"/>
    <property type="match status" value="1"/>
</dbReference>
<evidence type="ECO:0000313" key="8">
    <source>
        <dbReference type="EMBL" id="ANC50607.1"/>
    </source>
</evidence>
<keyword evidence="5 7" id="KW-0808">Transferase</keyword>
<dbReference type="OrthoDB" id="9810066at2"/>
<evidence type="ECO:0000256" key="1">
    <source>
        <dbReference type="ARBA" id="ARBA00004496"/>
    </source>
</evidence>
<comment type="catalytic activity">
    <reaction evidence="7">
        <text>[protein]-L-isoaspartate + S-adenosyl-L-methionine = [protein]-L-isoaspartate alpha-methyl ester + S-adenosyl-L-homocysteine</text>
        <dbReference type="Rhea" id="RHEA:12705"/>
        <dbReference type="Rhea" id="RHEA-COMP:12143"/>
        <dbReference type="Rhea" id="RHEA-COMP:12144"/>
        <dbReference type="ChEBI" id="CHEBI:57856"/>
        <dbReference type="ChEBI" id="CHEBI:59789"/>
        <dbReference type="ChEBI" id="CHEBI:90596"/>
        <dbReference type="ChEBI" id="CHEBI:90598"/>
        <dbReference type="EC" id="2.1.1.77"/>
    </reaction>
</comment>
<dbReference type="Pfam" id="PF01135">
    <property type="entry name" value="PCMT"/>
    <property type="match status" value="1"/>
</dbReference>
<protein>
    <recommendedName>
        <fullName evidence="7">Protein-L-isoaspartate O-methyltransferase</fullName>
        <ecNumber evidence="7">2.1.1.77</ecNumber>
    </recommendedName>
    <alternativeName>
        <fullName evidence="7">L-isoaspartyl protein carboxyl methyltransferase</fullName>
    </alternativeName>
    <alternativeName>
        <fullName evidence="7">Protein L-isoaspartyl methyltransferase</fullName>
    </alternativeName>
    <alternativeName>
        <fullName evidence="7">Protein-beta-aspartate methyltransferase</fullName>
        <shortName evidence="7">PIMT</shortName>
    </alternativeName>
</protein>
<dbReference type="NCBIfam" id="NF001453">
    <property type="entry name" value="PRK00312.1"/>
    <property type="match status" value="1"/>
</dbReference>
<dbReference type="PANTHER" id="PTHR11579">
    <property type="entry name" value="PROTEIN-L-ISOASPARTATE O-METHYLTRANSFERASE"/>
    <property type="match status" value="1"/>
</dbReference>
<evidence type="ECO:0000256" key="4">
    <source>
        <dbReference type="ARBA" id="ARBA00022603"/>
    </source>
</evidence>
<dbReference type="RefSeq" id="WP_063612583.1">
    <property type="nucleotide sequence ID" value="NZ_CP015441.1"/>
</dbReference>
<dbReference type="InterPro" id="IPR000682">
    <property type="entry name" value="PCMT"/>
</dbReference>
<dbReference type="FunFam" id="3.40.50.150:FF:000010">
    <property type="entry name" value="Protein-L-isoaspartate O-methyltransferase"/>
    <property type="match status" value="1"/>
</dbReference>
<keyword evidence="6 7" id="KW-0949">S-adenosyl-L-methionine</keyword>
<keyword evidence="8" id="KW-0614">Plasmid</keyword>
<dbReference type="GO" id="GO:0004719">
    <property type="term" value="F:protein-L-isoaspartate (D-aspartate) O-methyltransferase activity"/>
    <property type="evidence" value="ECO:0007669"/>
    <property type="project" value="UniProtKB-UniRule"/>
</dbReference>
<evidence type="ECO:0000256" key="5">
    <source>
        <dbReference type="ARBA" id="ARBA00022679"/>
    </source>
</evidence>
<evidence type="ECO:0000256" key="3">
    <source>
        <dbReference type="ARBA" id="ARBA00022490"/>
    </source>
</evidence>
<name>A0A168M4V1_9SPHN</name>
<evidence type="ECO:0000256" key="7">
    <source>
        <dbReference type="HAMAP-Rule" id="MF_00090"/>
    </source>
</evidence>
<reference evidence="8 9" key="1">
    <citation type="submission" date="2016-04" db="EMBL/GenBank/DDBJ databases">
        <title>The complete genome sequence of Erythrobacter atlanticus s21-N3.</title>
        <authorList>
            <person name="Wang W."/>
            <person name="Wang L."/>
            <person name="Zhuang L."/>
            <person name="Shao Z."/>
        </authorList>
    </citation>
    <scope>NUCLEOTIDE SEQUENCE [LARGE SCALE GENOMIC DNA]</scope>
    <source>
        <strain evidence="9">s21-N3</strain>
        <plasmid evidence="9">Plasmid</plasmid>
    </source>
</reference>
<dbReference type="CDD" id="cd02440">
    <property type="entry name" value="AdoMet_MTases"/>
    <property type="match status" value="1"/>
</dbReference>
<comment type="similarity">
    <text evidence="2 7">Belongs to the methyltransferase superfamily. L-isoaspartyl/D-aspartyl protein methyltransferase family.</text>
</comment>
<dbReference type="InterPro" id="IPR029063">
    <property type="entry name" value="SAM-dependent_MTases_sf"/>
</dbReference>
<comment type="subcellular location">
    <subcellularLocation>
        <location evidence="1 7">Cytoplasm</location>
    </subcellularLocation>
</comment>
<keyword evidence="9" id="KW-1185">Reference proteome</keyword>
<dbReference type="PANTHER" id="PTHR11579:SF0">
    <property type="entry name" value="PROTEIN-L-ISOASPARTATE(D-ASPARTATE) O-METHYLTRANSFERASE"/>
    <property type="match status" value="1"/>
</dbReference>
<dbReference type="KEGG" id="ery:CP97_14918"/>
<organism evidence="8 9">
    <name type="scientific">Aurantiacibacter atlanticus</name>
    <dbReference type="NCBI Taxonomy" id="1648404"/>
    <lineage>
        <taxon>Bacteria</taxon>
        <taxon>Pseudomonadati</taxon>
        <taxon>Pseudomonadota</taxon>
        <taxon>Alphaproteobacteria</taxon>
        <taxon>Sphingomonadales</taxon>
        <taxon>Erythrobacteraceae</taxon>
        <taxon>Aurantiacibacter</taxon>
    </lineage>
</organism>
<dbReference type="HAMAP" id="MF_00090">
    <property type="entry name" value="PIMT"/>
    <property type="match status" value="1"/>
</dbReference>
<dbReference type="Gene3D" id="3.40.50.150">
    <property type="entry name" value="Vaccinia Virus protein VP39"/>
    <property type="match status" value="1"/>
</dbReference>
<evidence type="ECO:0000256" key="6">
    <source>
        <dbReference type="ARBA" id="ARBA00022691"/>
    </source>
</evidence>
<sequence>MEATFEAARKRMVEEQILRRGIGAERVLAAFVEVPRELFVSADLRENAYEDRALPIASGQTISQPYVVAAMIDTADIGPGDTVLEVGAGSGYAAAVISRIAARVIAIECEASLVAMAKERLAGLGYTNVEISCGDGRLGSPRDAPFDSILVSAAAPAVPEALKQQLVIGGRLVMPVGDIASQTMVLIVRCATDQFIQTRLGPVRFVPLLQRESGAQTSA</sequence>
<dbReference type="GO" id="GO:0005737">
    <property type="term" value="C:cytoplasm"/>
    <property type="evidence" value="ECO:0007669"/>
    <property type="project" value="UniProtKB-SubCell"/>
</dbReference>
<dbReference type="GO" id="GO:0032259">
    <property type="term" value="P:methylation"/>
    <property type="evidence" value="ECO:0007669"/>
    <property type="project" value="UniProtKB-KW"/>
</dbReference>
<dbReference type="EMBL" id="CP015441">
    <property type="protein sequence ID" value="ANC50607.1"/>
    <property type="molecule type" value="Genomic_DNA"/>
</dbReference>
<dbReference type="EC" id="2.1.1.77" evidence="7"/>
<keyword evidence="3 7" id="KW-0963">Cytoplasm</keyword>
<proteinExistence type="inferred from homology"/>
<comment type="function">
    <text evidence="7">Catalyzes the methyl esterification of L-isoaspartyl residues in peptides and proteins that result from spontaneous decomposition of normal L-aspartyl and L-asparaginyl residues. It plays a role in the repair and/or degradation of damaged proteins.</text>
</comment>
<dbReference type="GO" id="GO:0030091">
    <property type="term" value="P:protein repair"/>
    <property type="evidence" value="ECO:0007669"/>
    <property type="project" value="UniProtKB-UniRule"/>
</dbReference>
<evidence type="ECO:0000256" key="2">
    <source>
        <dbReference type="ARBA" id="ARBA00005369"/>
    </source>
</evidence>
<accession>A0A168M4V1</accession>
<feature type="active site" evidence="7">
    <location>
        <position position="63"/>
    </location>
</feature>
<keyword evidence="4 7" id="KW-0489">Methyltransferase</keyword>
<geneLocation type="plasmid" evidence="9"/>